<dbReference type="InterPro" id="IPR058240">
    <property type="entry name" value="rSAM_sf"/>
</dbReference>
<keyword evidence="5" id="KW-0408">Iron</keyword>
<evidence type="ECO:0000256" key="6">
    <source>
        <dbReference type="ARBA" id="ARBA00023014"/>
    </source>
</evidence>
<dbReference type="AlphaFoldDB" id="A0A369B8M4"/>
<dbReference type="SFLD" id="SFLDG01387">
    <property type="entry name" value="BtrN-like_SPASM_domain_contain"/>
    <property type="match status" value="1"/>
</dbReference>
<keyword evidence="4" id="KW-0479">Metal-binding</keyword>
<dbReference type="Pfam" id="PF04055">
    <property type="entry name" value="Radical_SAM"/>
    <property type="match status" value="1"/>
</dbReference>
<keyword evidence="6" id="KW-0411">Iron-sulfur</keyword>
<dbReference type="PANTHER" id="PTHR11228:SF7">
    <property type="entry name" value="PQQA PEPTIDE CYCLASE"/>
    <property type="match status" value="1"/>
</dbReference>
<dbReference type="GO" id="GO:0003824">
    <property type="term" value="F:catalytic activity"/>
    <property type="evidence" value="ECO:0007669"/>
    <property type="project" value="InterPro"/>
</dbReference>
<dbReference type="Gene3D" id="3.20.20.70">
    <property type="entry name" value="Aldolase class I"/>
    <property type="match status" value="1"/>
</dbReference>
<dbReference type="InterPro" id="IPR034391">
    <property type="entry name" value="AdoMet-like_SPASM_containing"/>
</dbReference>
<dbReference type="InterPro" id="IPR050377">
    <property type="entry name" value="Radical_SAM_PqqE_MftC-like"/>
</dbReference>
<dbReference type="SUPFAM" id="SSF102114">
    <property type="entry name" value="Radical SAM enzymes"/>
    <property type="match status" value="1"/>
</dbReference>
<evidence type="ECO:0000256" key="1">
    <source>
        <dbReference type="ARBA" id="ARBA00001966"/>
    </source>
</evidence>
<evidence type="ECO:0000256" key="5">
    <source>
        <dbReference type="ARBA" id="ARBA00023004"/>
    </source>
</evidence>
<dbReference type="GO" id="GO:0046872">
    <property type="term" value="F:metal ion binding"/>
    <property type="evidence" value="ECO:0007669"/>
    <property type="project" value="UniProtKB-KW"/>
</dbReference>
<keyword evidence="9" id="KW-1185">Reference proteome</keyword>
<evidence type="ECO:0000313" key="8">
    <source>
        <dbReference type="EMBL" id="RCX16887.1"/>
    </source>
</evidence>
<dbReference type="InterPro" id="IPR007197">
    <property type="entry name" value="rSAM"/>
</dbReference>
<dbReference type="EMBL" id="QPJT01000009">
    <property type="protein sequence ID" value="RCX16887.1"/>
    <property type="molecule type" value="Genomic_DNA"/>
</dbReference>
<keyword evidence="2" id="KW-0004">4Fe-4S</keyword>
<dbReference type="PANTHER" id="PTHR11228">
    <property type="entry name" value="RADICAL SAM DOMAIN PROTEIN"/>
    <property type="match status" value="1"/>
</dbReference>
<sequence>MGAKAITNKNACRVELGKVLPLKAPFSVQMYVANVCNFKCSYCLQSSDAETLKSMSFQKKLMSLEVYKKCIDGFKALKTRLKVLVLVGWGEPLLHPDIIEMVRYAKSNNIADKIEILSNASLLKPAVADRLIEAGLDSLRISIQGLNSGDYKQVSGVDIDFNEFISNLKYFYHNKKSTNVYMKIMDIMLKNNEDREEFFRLFGELCDEIAVESLIPVLNEFDYTEFGSDFSTELMGNRIVDTDICALPFYSCIIDVDGLVLPCCVFPPPAVFGSAAERGLDSIWNGKEYNSFLIKLLQHKKAQMPVCKQCQRHTHVMRPSDYLDKYAQELEERYKLIPPHA</sequence>
<dbReference type="SFLD" id="SFLDG01067">
    <property type="entry name" value="SPASM/twitch_domain_containing"/>
    <property type="match status" value="1"/>
</dbReference>
<dbReference type="Pfam" id="PF13186">
    <property type="entry name" value="SPASM"/>
    <property type="match status" value="1"/>
</dbReference>
<protein>
    <submittedName>
        <fullName evidence="8">Radical SAM protein with 4Fe4S-binding SPASM domain</fullName>
    </submittedName>
</protein>
<evidence type="ECO:0000256" key="2">
    <source>
        <dbReference type="ARBA" id="ARBA00022485"/>
    </source>
</evidence>
<dbReference type="CDD" id="cd21109">
    <property type="entry name" value="SPASM"/>
    <property type="match status" value="1"/>
</dbReference>
<evidence type="ECO:0000256" key="3">
    <source>
        <dbReference type="ARBA" id="ARBA00022691"/>
    </source>
</evidence>
<accession>A0A369B8M4</accession>
<dbReference type="OrthoDB" id="9810775at2"/>
<dbReference type="SFLD" id="SFLDS00029">
    <property type="entry name" value="Radical_SAM"/>
    <property type="match status" value="1"/>
</dbReference>
<dbReference type="PROSITE" id="PS51918">
    <property type="entry name" value="RADICAL_SAM"/>
    <property type="match status" value="1"/>
</dbReference>
<evidence type="ECO:0000256" key="4">
    <source>
        <dbReference type="ARBA" id="ARBA00022723"/>
    </source>
</evidence>
<name>A0A369B8M4_9FIRM</name>
<evidence type="ECO:0000259" key="7">
    <source>
        <dbReference type="PROSITE" id="PS51918"/>
    </source>
</evidence>
<comment type="caution">
    <text evidence="8">The sequence shown here is derived from an EMBL/GenBank/DDBJ whole genome shotgun (WGS) entry which is preliminary data.</text>
</comment>
<feature type="domain" description="Radical SAM core" evidence="7">
    <location>
        <begin position="22"/>
        <end position="250"/>
    </location>
</feature>
<keyword evidence="3" id="KW-0949">S-adenosyl-L-methionine</keyword>
<dbReference type="Proteomes" id="UP000253034">
    <property type="component" value="Unassembled WGS sequence"/>
</dbReference>
<evidence type="ECO:0000313" key="9">
    <source>
        <dbReference type="Proteomes" id="UP000253034"/>
    </source>
</evidence>
<dbReference type="GO" id="GO:0051536">
    <property type="term" value="F:iron-sulfur cluster binding"/>
    <property type="evidence" value="ECO:0007669"/>
    <property type="project" value="UniProtKB-KW"/>
</dbReference>
<dbReference type="InterPro" id="IPR013785">
    <property type="entry name" value="Aldolase_TIM"/>
</dbReference>
<organism evidence="8 9">
    <name type="scientific">Anaerobacterium chartisolvens</name>
    <dbReference type="NCBI Taxonomy" id="1297424"/>
    <lineage>
        <taxon>Bacteria</taxon>
        <taxon>Bacillati</taxon>
        <taxon>Bacillota</taxon>
        <taxon>Clostridia</taxon>
        <taxon>Eubacteriales</taxon>
        <taxon>Oscillospiraceae</taxon>
        <taxon>Anaerobacterium</taxon>
    </lineage>
</organism>
<dbReference type="RefSeq" id="WP_114297615.1">
    <property type="nucleotide sequence ID" value="NZ_QPJT01000009.1"/>
</dbReference>
<gene>
    <name evidence="8" type="ORF">DFR58_109114</name>
</gene>
<proteinExistence type="predicted"/>
<comment type="cofactor">
    <cofactor evidence="1">
        <name>[4Fe-4S] cluster</name>
        <dbReference type="ChEBI" id="CHEBI:49883"/>
    </cofactor>
</comment>
<reference evidence="8 9" key="1">
    <citation type="submission" date="2018-07" db="EMBL/GenBank/DDBJ databases">
        <title>Genomic Encyclopedia of Type Strains, Phase IV (KMG-IV): sequencing the most valuable type-strain genomes for metagenomic binning, comparative biology and taxonomic classification.</title>
        <authorList>
            <person name="Goeker M."/>
        </authorList>
    </citation>
    <scope>NUCLEOTIDE SEQUENCE [LARGE SCALE GENOMIC DNA]</scope>
    <source>
        <strain evidence="8 9">DSM 27016</strain>
    </source>
</reference>
<dbReference type="InterPro" id="IPR023885">
    <property type="entry name" value="4Fe4S-binding_SPASM_dom"/>
</dbReference>
<dbReference type="CDD" id="cd01335">
    <property type="entry name" value="Radical_SAM"/>
    <property type="match status" value="1"/>
</dbReference>